<evidence type="ECO:0000256" key="4">
    <source>
        <dbReference type="ARBA" id="ARBA00022825"/>
    </source>
</evidence>
<evidence type="ECO:0000313" key="7">
    <source>
        <dbReference type="Proteomes" id="UP001165652"/>
    </source>
</evidence>
<organism evidence="6 7">
    <name type="scientific">Rhodoplanes tepidamans</name>
    <name type="common">Rhodoplanes cryptolactis</name>
    <dbReference type="NCBI Taxonomy" id="200616"/>
    <lineage>
        <taxon>Bacteria</taxon>
        <taxon>Pseudomonadati</taxon>
        <taxon>Pseudomonadota</taxon>
        <taxon>Alphaproteobacteria</taxon>
        <taxon>Hyphomicrobiales</taxon>
        <taxon>Nitrobacteraceae</taxon>
        <taxon>Rhodoplanes</taxon>
    </lineage>
</organism>
<dbReference type="CDD" id="cd04847">
    <property type="entry name" value="Peptidases_S8_Subtilisin_like_2"/>
    <property type="match status" value="1"/>
</dbReference>
<dbReference type="InterPro" id="IPR036852">
    <property type="entry name" value="Peptidase_S8/S53_dom_sf"/>
</dbReference>
<reference evidence="6" key="1">
    <citation type="journal article" date="2023" name="Microbiol Resour">
        <title>Genome Sequences of Rhodoplanes serenus and Two Thermotolerant Strains, Rhodoplanes tepidamans and 'Rhodoplanes cryptolactis,' Further Refine the Genus.</title>
        <authorList>
            <person name="Rayyan A.A."/>
            <person name="Kyndt J.A."/>
        </authorList>
    </citation>
    <scope>NUCLEOTIDE SEQUENCE</scope>
    <source>
        <strain evidence="6">DSM 9987</strain>
    </source>
</reference>
<dbReference type="PANTHER" id="PTHR43806">
    <property type="entry name" value="PEPTIDASE S8"/>
    <property type="match status" value="1"/>
</dbReference>
<dbReference type="InterPro" id="IPR034074">
    <property type="entry name" value="Y4bN_pept_dom"/>
</dbReference>
<reference evidence="6" key="2">
    <citation type="submission" date="2023-02" db="EMBL/GenBank/DDBJ databases">
        <authorList>
            <person name="Rayyan A."/>
            <person name="Meyer T."/>
            <person name="Kyndt J.A."/>
        </authorList>
    </citation>
    <scope>NUCLEOTIDE SEQUENCE</scope>
    <source>
        <strain evidence="6">DSM 9987</strain>
    </source>
</reference>
<name>A0ABT5JJK8_RHOTP</name>
<feature type="domain" description="Peptidase S8/S53" evidence="5">
    <location>
        <begin position="198"/>
        <end position="531"/>
    </location>
</feature>
<keyword evidence="4" id="KW-0720">Serine protease</keyword>
<dbReference type="InterPro" id="IPR050131">
    <property type="entry name" value="Peptidase_S8_subtilisin-like"/>
</dbReference>
<evidence type="ECO:0000256" key="3">
    <source>
        <dbReference type="ARBA" id="ARBA00022801"/>
    </source>
</evidence>
<dbReference type="PANTHER" id="PTHR43806:SF11">
    <property type="entry name" value="CEREVISIN-RELATED"/>
    <property type="match status" value="1"/>
</dbReference>
<keyword evidence="7" id="KW-1185">Reference proteome</keyword>
<dbReference type="PRINTS" id="PR00723">
    <property type="entry name" value="SUBTILISIN"/>
</dbReference>
<feature type="non-terminal residue" evidence="6">
    <location>
        <position position="1"/>
    </location>
</feature>
<proteinExistence type="inferred from homology"/>
<comment type="similarity">
    <text evidence="1">Belongs to the peptidase S8 family.</text>
</comment>
<protein>
    <submittedName>
        <fullName evidence="6">S8 family peptidase</fullName>
    </submittedName>
</protein>
<evidence type="ECO:0000259" key="5">
    <source>
        <dbReference type="Pfam" id="PF00082"/>
    </source>
</evidence>
<evidence type="ECO:0000313" key="6">
    <source>
        <dbReference type="EMBL" id="MDC7789767.1"/>
    </source>
</evidence>
<comment type="caution">
    <text evidence="6">The sequence shown here is derived from an EMBL/GenBank/DDBJ whole genome shotgun (WGS) entry which is preliminary data.</text>
</comment>
<sequence length="750" mass="82614">LKFESLEFTRSGIELCAVRRLADGRMQATVFVPDGKLAFFLKRIEAYRDSVTRPRDDGSTSPQNKDLVESISHIRLAALEALWTDDPSLYPQADQPATWEVWLRRSNTVDPLARLREHADRFGLTVGENAIEFVDRTIVLVHATAAAMSRSIDILGAIAELRLAKTTAAFFTEMNAVEQRAWVENLAIRLTPPTEGAPYVCLLDTGVNAAHPLLAPVVDANDLHTYKPAWGADDRQGHGTPMAGIAAYGDLAPLLASRDPVPLTHRIESVKIINPADPHEKDLYGAVTRECAYRVEVTADRPRVFCLSVTTTDSRDRGRPSSWSAAVDALAAGADDQRRLFILSAGNTDPAKRKDYPHSNMTDGVHDPAQAWNALTVGGYTEKAVVDAARFPGWIPVARAGDLAPCSCTSTTWMKTKWPIKPDIVLEAGNMAANPAHPDPDYIDDGLQLLSTHHNFTRDKPLATFGDTSAAAADAARMAAALWAKYPDFTPETIRALMIHAAEWTPAMLDRVTGPDGSVNYETLLRCYGYGVPNFRRLMSSATNSLTLISQGSIQPFFKHKDKNGKESVKTREMRLHALPWPADILRDLQDAPVKMRVTLSYFIEPSPGARGWTSKYGYQSYGLRFSVKRPLESPGAFKDRINKFDREDDYEAPGLKDTGRWLYGHAGRSLVTLGSVHSDLWSGTAADLAARDHIAVFPTLGWWNKRPHLGAWEKQAKYALIVTIATPESDVDIYTPVANEIGIPVVVEA</sequence>
<accession>A0ABT5JJK8</accession>
<keyword evidence="3" id="KW-0378">Hydrolase</keyword>
<evidence type="ECO:0000256" key="1">
    <source>
        <dbReference type="ARBA" id="ARBA00011073"/>
    </source>
</evidence>
<dbReference type="SUPFAM" id="SSF52743">
    <property type="entry name" value="Subtilisin-like"/>
    <property type="match status" value="1"/>
</dbReference>
<dbReference type="EMBL" id="JAQQLI010000090">
    <property type="protein sequence ID" value="MDC7789767.1"/>
    <property type="molecule type" value="Genomic_DNA"/>
</dbReference>
<dbReference type="InterPro" id="IPR000209">
    <property type="entry name" value="Peptidase_S8/S53_dom"/>
</dbReference>
<dbReference type="RefSeq" id="WP_272780589.1">
    <property type="nucleotide sequence ID" value="NZ_JAQQLI010000090.1"/>
</dbReference>
<gene>
    <name evidence="6" type="ORF">PQJ73_29155</name>
</gene>
<dbReference type="Proteomes" id="UP001165652">
    <property type="component" value="Unassembled WGS sequence"/>
</dbReference>
<evidence type="ECO:0000256" key="2">
    <source>
        <dbReference type="ARBA" id="ARBA00022670"/>
    </source>
</evidence>
<dbReference type="Pfam" id="PF00082">
    <property type="entry name" value="Peptidase_S8"/>
    <property type="match status" value="1"/>
</dbReference>
<dbReference type="InterPro" id="IPR015500">
    <property type="entry name" value="Peptidase_S8_subtilisin-rel"/>
</dbReference>
<dbReference type="Gene3D" id="3.40.50.200">
    <property type="entry name" value="Peptidase S8/S53 domain"/>
    <property type="match status" value="1"/>
</dbReference>
<keyword evidence="2" id="KW-0645">Protease</keyword>